<dbReference type="Proteomes" id="UP000193467">
    <property type="component" value="Unassembled WGS sequence"/>
</dbReference>
<evidence type="ECO:0000256" key="8">
    <source>
        <dbReference type="SAM" id="MobiDB-lite"/>
    </source>
</evidence>
<comment type="caution">
    <text evidence="9">The sequence shown here is derived from an EMBL/GenBank/DDBJ whole genome shotgun (WGS) entry which is preliminary data.</text>
</comment>
<dbReference type="Gene3D" id="1.10.630.10">
    <property type="entry name" value="Cytochrome P450"/>
    <property type="match status" value="1"/>
</dbReference>
<evidence type="ECO:0000256" key="7">
    <source>
        <dbReference type="RuleBase" id="RU000461"/>
    </source>
</evidence>
<dbReference type="SUPFAM" id="SSF48264">
    <property type="entry name" value="Cytochrome P450"/>
    <property type="match status" value="1"/>
</dbReference>
<protein>
    <submittedName>
        <fullName evidence="9">Cytochrome P450</fullName>
    </submittedName>
</protein>
<dbReference type="InterPro" id="IPR050121">
    <property type="entry name" value="Cytochrome_P450_monoxygenase"/>
</dbReference>
<dbReference type="PANTHER" id="PTHR24305">
    <property type="entry name" value="CYTOCHROME P450"/>
    <property type="match status" value="1"/>
</dbReference>
<evidence type="ECO:0000256" key="5">
    <source>
        <dbReference type="ARBA" id="ARBA00023004"/>
    </source>
</evidence>
<dbReference type="GO" id="GO:0016705">
    <property type="term" value="F:oxidoreductase activity, acting on paired donors, with incorporation or reduction of molecular oxygen"/>
    <property type="evidence" value="ECO:0007669"/>
    <property type="project" value="InterPro"/>
</dbReference>
<dbReference type="PRINTS" id="PR00463">
    <property type="entry name" value="EP450I"/>
</dbReference>
<dbReference type="InterPro" id="IPR036396">
    <property type="entry name" value="Cyt_P450_sf"/>
</dbReference>
<keyword evidence="6 7" id="KW-0349">Heme</keyword>
<feature type="compositionally biased region" description="Basic and acidic residues" evidence="8">
    <location>
        <begin position="513"/>
        <end position="528"/>
    </location>
</feature>
<evidence type="ECO:0000256" key="6">
    <source>
        <dbReference type="PIRSR" id="PIRSR602401-1"/>
    </source>
</evidence>
<keyword evidence="4 7" id="KW-0560">Oxidoreductase</keyword>
<dbReference type="STRING" id="106004.A0A1Y2ET62"/>
<name>A0A1Y2ET62_9BASI</name>
<keyword evidence="5 6" id="KW-0408">Iron</keyword>
<dbReference type="GO" id="GO:0020037">
    <property type="term" value="F:heme binding"/>
    <property type="evidence" value="ECO:0007669"/>
    <property type="project" value="InterPro"/>
</dbReference>
<keyword evidence="3 6" id="KW-0479">Metal-binding</keyword>
<dbReference type="EMBL" id="MCGR01000040">
    <property type="protein sequence ID" value="ORY74748.1"/>
    <property type="molecule type" value="Genomic_DNA"/>
</dbReference>
<dbReference type="PANTHER" id="PTHR24305:SF166">
    <property type="entry name" value="CYTOCHROME P450 12A4, MITOCHONDRIAL-RELATED"/>
    <property type="match status" value="1"/>
</dbReference>
<sequence length="552" mass="61541">MLLLGLEMSIASVLASVAVILILRSGLQLWQLKSKARGPVACFYAPLLIRPFRLMSELIPNIRHINVGLMDQIWPSKFDLFQEAGSSVLVFSGLLPTPGLQGIVGDADAARALFNNKLAWGKPIQDYSVLTFFGDNIITTEKEQWRRHRRLTSPSFSEKNNAAVWRDTQGIMKEWFGTLSAHDDGEGSALDDDTVATTLRLTLMIISAAAFGQRFPWPSARKTSDVPPPGRKLAFITALQGVVDGTLAKLILPKFAYRLPLKYPQRVQLCFSELEAHLHGMIEERKDEKAGGVERTDLFSALLEGVADDEGAAVLTTEELVADMWIFLLAGHETTAHTLAFLLTLLALYPEHQQILHEEASELGEHSTYDDFSSFPYALATMQEALRLYTPVQLIPKVALEDAVLPAHTTPSSPDEEPRPTEIFVPKGTRVGVLSSAIHYNPAYWREPFEFRPSRFIDNEEGKWNRDAFVAFSGGARGCLGQRFALVESVAMISQLLLHYTIHVPENLQDDYARQEGESERDRRERIFKPKGGLTLTPSSKLPLVFKKRASS</sequence>
<accession>A0A1Y2ET62</accession>
<dbReference type="InterPro" id="IPR001128">
    <property type="entry name" value="Cyt_P450"/>
</dbReference>
<keyword evidence="7" id="KW-0503">Monooxygenase</keyword>
<dbReference type="InterPro" id="IPR017972">
    <property type="entry name" value="Cyt_P450_CS"/>
</dbReference>
<evidence type="ECO:0000256" key="1">
    <source>
        <dbReference type="ARBA" id="ARBA00001971"/>
    </source>
</evidence>
<dbReference type="GO" id="GO:0005506">
    <property type="term" value="F:iron ion binding"/>
    <property type="evidence" value="ECO:0007669"/>
    <property type="project" value="InterPro"/>
</dbReference>
<dbReference type="InParanoid" id="A0A1Y2ET62"/>
<feature type="region of interest" description="Disordered" evidence="8">
    <location>
        <begin position="513"/>
        <end position="535"/>
    </location>
</feature>
<evidence type="ECO:0000313" key="10">
    <source>
        <dbReference type="Proteomes" id="UP000193467"/>
    </source>
</evidence>
<evidence type="ECO:0000256" key="3">
    <source>
        <dbReference type="ARBA" id="ARBA00022723"/>
    </source>
</evidence>
<dbReference type="InterPro" id="IPR002401">
    <property type="entry name" value="Cyt_P450_E_grp-I"/>
</dbReference>
<comment type="cofactor">
    <cofactor evidence="1 6">
        <name>heme</name>
        <dbReference type="ChEBI" id="CHEBI:30413"/>
    </cofactor>
</comment>
<evidence type="ECO:0000256" key="4">
    <source>
        <dbReference type="ARBA" id="ARBA00023002"/>
    </source>
</evidence>
<dbReference type="PRINTS" id="PR00385">
    <property type="entry name" value="P450"/>
</dbReference>
<evidence type="ECO:0000313" key="9">
    <source>
        <dbReference type="EMBL" id="ORY74748.1"/>
    </source>
</evidence>
<evidence type="ECO:0000256" key="2">
    <source>
        <dbReference type="ARBA" id="ARBA00010617"/>
    </source>
</evidence>
<organism evidence="9 10">
    <name type="scientific">Leucosporidium creatinivorum</name>
    <dbReference type="NCBI Taxonomy" id="106004"/>
    <lineage>
        <taxon>Eukaryota</taxon>
        <taxon>Fungi</taxon>
        <taxon>Dikarya</taxon>
        <taxon>Basidiomycota</taxon>
        <taxon>Pucciniomycotina</taxon>
        <taxon>Microbotryomycetes</taxon>
        <taxon>Leucosporidiales</taxon>
        <taxon>Leucosporidium</taxon>
    </lineage>
</organism>
<dbReference type="Pfam" id="PF00067">
    <property type="entry name" value="p450"/>
    <property type="match status" value="1"/>
</dbReference>
<feature type="binding site" description="axial binding residue" evidence="6">
    <location>
        <position position="479"/>
    </location>
    <ligand>
        <name>heme</name>
        <dbReference type="ChEBI" id="CHEBI:30413"/>
    </ligand>
    <ligandPart>
        <name>Fe</name>
        <dbReference type="ChEBI" id="CHEBI:18248"/>
    </ligandPart>
</feature>
<dbReference type="GO" id="GO:0004497">
    <property type="term" value="F:monooxygenase activity"/>
    <property type="evidence" value="ECO:0007669"/>
    <property type="project" value="UniProtKB-KW"/>
</dbReference>
<proteinExistence type="inferred from homology"/>
<comment type="similarity">
    <text evidence="2 7">Belongs to the cytochrome P450 family.</text>
</comment>
<gene>
    <name evidence="9" type="ORF">BCR35DRAFT_293175</name>
</gene>
<reference evidence="9 10" key="1">
    <citation type="submission" date="2016-07" db="EMBL/GenBank/DDBJ databases">
        <title>Pervasive Adenine N6-methylation of Active Genes in Fungi.</title>
        <authorList>
            <consortium name="DOE Joint Genome Institute"/>
            <person name="Mondo S.J."/>
            <person name="Dannebaum R.O."/>
            <person name="Kuo R.C."/>
            <person name="Labutti K."/>
            <person name="Haridas S."/>
            <person name="Kuo A."/>
            <person name="Salamov A."/>
            <person name="Ahrendt S.R."/>
            <person name="Lipzen A."/>
            <person name="Sullivan W."/>
            <person name="Andreopoulos W.B."/>
            <person name="Clum A."/>
            <person name="Lindquist E."/>
            <person name="Daum C."/>
            <person name="Ramamoorthy G.K."/>
            <person name="Gryganskyi A."/>
            <person name="Culley D."/>
            <person name="Magnuson J.K."/>
            <person name="James T.Y."/>
            <person name="O'Malley M.A."/>
            <person name="Stajich J.E."/>
            <person name="Spatafora J.W."/>
            <person name="Visel A."/>
            <person name="Grigoriev I.V."/>
        </authorList>
    </citation>
    <scope>NUCLEOTIDE SEQUENCE [LARGE SCALE GENOMIC DNA]</scope>
    <source>
        <strain evidence="9 10">62-1032</strain>
    </source>
</reference>
<keyword evidence="10" id="KW-1185">Reference proteome</keyword>
<dbReference type="OrthoDB" id="1470350at2759"/>
<dbReference type="PROSITE" id="PS00086">
    <property type="entry name" value="CYTOCHROME_P450"/>
    <property type="match status" value="1"/>
</dbReference>
<dbReference type="AlphaFoldDB" id="A0A1Y2ET62"/>